<protein>
    <submittedName>
        <fullName evidence="1">Gamma-glutamylcyclotransferase</fullName>
    </submittedName>
</protein>
<dbReference type="OrthoDB" id="9798388at2"/>
<comment type="caution">
    <text evidence="1">The sequence shown here is derived from an EMBL/GenBank/DDBJ whole genome shotgun (WGS) entry which is preliminary data.</text>
</comment>
<evidence type="ECO:0000313" key="2">
    <source>
        <dbReference type="Proteomes" id="UP000192320"/>
    </source>
</evidence>
<dbReference type="Pfam" id="PF06094">
    <property type="entry name" value="GGACT"/>
    <property type="match status" value="1"/>
</dbReference>
<dbReference type="CDD" id="cd06661">
    <property type="entry name" value="GGCT_like"/>
    <property type="match status" value="1"/>
</dbReference>
<accession>A0A7I7R1F4</accession>
<dbReference type="AlphaFoldDB" id="A0A7I7R1F4"/>
<dbReference type="EMBL" id="MVHZ01000006">
    <property type="protein sequence ID" value="ORB01691.1"/>
    <property type="molecule type" value="Genomic_DNA"/>
</dbReference>
<dbReference type="InterPro" id="IPR009288">
    <property type="entry name" value="AIG2-like_dom"/>
</dbReference>
<dbReference type="Gene3D" id="3.10.490.10">
    <property type="entry name" value="Gamma-glutamyl cyclotransferase-like"/>
    <property type="match status" value="1"/>
</dbReference>
<keyword evidence="2" id="KW-1185">Reference proteome</keyword>
<gene>
    <name evidence="1" type="ORF">BST33_08520</name>
</gene>
<proteinExistence type="predicted"/>
<evidence type="ECO:0000313" key="1">
    <source>
        <dbReference type="EMBL" id="ORB01691.1"/>
    </source>
</evidence>
<dbReference type="Proteomes" id="UP000192320">
    <property type="component" value="Unassembled WGS sequence"/>
</dbReference>
<reference evidence="1 2" key="1">
    <citation type="submission" date="2017-02" db="EMBL/GenBank/DDBJ databases">
        <title>The new phylogeny of genus Mycobacterium.</title>
        <authorList>
            <person name="Tortoli E."/>
            <person name="Trovato A."/>
            <person name="Cirillo D.M."/>
        </authorList>
    </citation>
    <scope>NUCLEOTIDE SEQUENCE [LARGE SCALE GENOMIC DNA]</scope>
    <source>
        <strain evidence="1 2">DSM 45633</strain>
    </source>
</reference>
<dbReference type="RefSeq" id="WP_083024888.1">
    <property type="nucleotide sequence ID" value="NZ_AP022589.1"/>
</dbReference>
<name>A0A7I7R1F4_9MYCO</name>
<organism evidence="1 2">
    <name type="scientific">Mycolicibacter minnesotensis</name>
    <dbReference type="NCBI Taxonomy" id="1118379"/>
    <lineage>
        <taxon>Bacteria</taxon>
        <taxon>Bacillati</taxon>
        <taxon>Actinomycetota</taxon>
        <taxon>Actinomycetes</taxon>
        <taxon>Mycobacteriales</taxon>
        <taxon>Mycobacteriaceae</taxon>
        <taxon>Mycolicibacter</taxon>
    </lineage>
</organism>
<dbReference type="InterPro" id="IPR036568">
    <property type="entry name" value="GGCT-like_sf"/>
</dbReference>
<dbReference type="SUPFAM" id="SSF110857">
    <property type="entry name" value="Gamma-glutamyl cyclotransferase-like"/>
    <property type="match status" value="1"/>
</dbReference>
<dbReference type="InterPro" id="IPR013024">
    <property type="entry name" value="GGCT-like"/>
</dbReference>
<sequence length="115" mass="12545">MSTEMLFSYGTLQLPEVQRNTFGRELDGRPDAIVGYDLDYVTITDPQVVAVSGSDRHPILRPADAHDASVPGTVFAISPADLAAADEYEVDAYKRISVPLRSGVRAWVYVFADGI</sequence>